<organism evidence="5 6">
    <name type="scientific">Saccharopolyspora taberi</name>
    <dbReference type="NCBI Taxonomy" id="60895"/>
    <lineage>
        <taxon>Bacteria</taxon>
        <taxon>Bacillati</taxon>
        <taxon>Actinomycetota</taxon>
        <taxon>Actinomycetes</taxon>
        <taxon>Pseudonocardiales</taxon>
        <taxon>Pseudonocardiaceae</taxon>
        <taxon>Saccharopolyspora</taxon>
    </lineage>
</organism>
<proteinExistence type="predicted"/>
<sequence>MRAVFRKRGLPTFAATLALTLLGLPATASAQGEPNQGLPGTVSSDVDLKLERDGRLSVTERITVPDGGLVHRTIPLRQPAGGNTERVFTVTDPRIEGQGTVEPGTRDLSVTLRPGVSTLSYVVGGAVADDGDVQDVRWQVSGGWDVPVDRVEVSKFLSPKVPQGIECLAGPVGSPDQCDRFEISHTQSVRALTFGLAPGERVDIRLYLPAGTVPANAVEEETFDFAHAFSLTPGTGAGLVGIGLLLIGGFGLLWYTRGRDARTVAGEAGPVEVLMTDAWGAVSFASPDGVLPGQIGTVIDEHVDVIDVTSTIVDLAVRNYLWVEEQPGDDWRIVGINPPDDSLRPYERAVYELVLPQGRAEVLVSELRGPGLGGVRDRLYHDVVDKDWFARRPDSERNLFWWGGIGLIIGGAVLTAVLALTSSLGLLGIGVVLGGIAMTLGARLMPARTTRGSALVAQVRGLRDYLHGVSATQLPAADRETVFSRSLPYAVVLGESERWLEEFAELDPGADGTPGLYWYGEAGQAPNLRRFQSRFPVLVAKLNAALGA</sequence>
<feature type="signal peptide" evidence="2">
    <location>
        <begin position="1"/>
        <end position="30"/>
    </location>
</feature>
<keyword evidence="1" id="KW-0812">Transmembrane</keyword>
<feature type="transmembrane region" description="Helical" evidence="1">
    <location>
        <begin position="399"/>
        <end position="420"/>
    </location>
</feature>
<gene>
    <name evidence="5" type="ORF">GCM10010470_53270</name>
</gene>
<dbReference type="InterPro" id="IPR018702">
    <property type="entry name" value="DUF2207"/>
</dbReference>
<evidence type="ECO:0000259" key="4">
    <source>
        <dbReference type="Pfam" id="PF20990"/>
    </source>
</evidence>
<evidence type="ECO:0000256" key="1">
    <source>
        <dbReference type="SAM" id="Phobius"/>
    </source>
</evidence>
<evidence type="ECO:0000259" key="3">
    <source>
        <dbReference type="Pfam" id="PF09972"/>
    </source>
</evidence>
<dbReference type="Proteomes" id="UP001500979">
    <property type="component" value="Unassembled WGS sequence"/>
</dbReference>
<keyword evidence="1" id="KW-0472">Membrane</keyword>
<accession>A0ABN3VK07</accession>
<dbReference type="Pfam" id="PF09972">
    <property type="entry name" value="DUF2207"/>
    <property type="match status" value="1"/>
</dbReference>
<feature type="chain" id="PRO_5045432540" evidence="2">
    <location>
        <begin position="31"/>
        <end position="548"/>
    </location>
</feature>
<evidence type="ECO:0000256" key="2">
    <source>
        <dbReference type="SAM" id="SignalP"/>
    </source>
</evidence>
<feature type="transmembrane region" description="Helical" evidence="1">
    <location>
        <begin position="236"/>
        <end position="255"/>
    </location>
</feature>
<protein>
    <submittedName>
        <fullName evidence="5">DUF2207 domain-containing protein</fullName>
    </submittedName>
</protein>
<feature type="transmembrane region" description="Helical" evidence="1">
    <location>
        <begin position="426"/>
        <end position="445"/>
    </location>
</feature>
<reference evidence="5 6" key="1">
    <citation type="journal article" date="2019" name="Int. J. Syst. Evol. Microbiol.">
        <title>The Global Catalogue of Microorganisms (GCM) 10K type strain sequencing project: providing services to taxonomists for standard genome sequencing and annotation.</title>
        <authorList>
            <consortium name="The Broad Institute Genomics Platform"/>
            <consortium name="The Broad Institute Genome Sequencing Center for Infectious Disease"/>
            <person name="Wu L."/>
            <person name="Ma J."/>
        </authorList>
    </citation>
    <scope>NUCLEOTIDE SEQUENCE [LARGE SCALE GENOMIC DNA]</scope>
    <source>
        <strain evidence="5 6">JCM 9383</strain>
    </source>
</reference>
<feature type="domain" description="DUF2207" evidence="3">
    <location>
        <begin position="45"/>
        <end position="159"/>
    </location>
</feature>
<dbReference type="EMBL" id="BAAAUX010000023">
    <property type="protein sequence ID" value="GAA2811258.1"/>
    <property type="molecule type" value="Genomic_DNA"/>
</dbReference>
<name>A0ABN3VK07_9PSEU</name>
<dbReference type="InterPro" id="IPR048389">
    <property type="entry name" value="YciQ-like_C"/>
</dbReference>
<evidence type="ECO:0000313" key="5">
    <source>
        <dbReference type="EMBL" id="GAA2811258.1"/>
    </source>
</evidence>
<keyword evidence="1" id="KW-1133">Transmembrane helix</keyword>
<dbReference type="Pfam" id="PF20990">
    <property type="entry name" value="DUF2207_C"/>
    <property type="match status" value="1"/>
</dbReference>
<evidence type="ECO:0000313" key="6">
    <source>
        <dbReference type="Proteomes" id="UP001500979"/>
    </source>
</evidence>
<keyword evidence="6" id="KW-1185">Reference proteome</keyword>
<comment type="caution">
    <text evidence="5">The sequence shown here is derived from an EMBL/GenBank/DDBJ whole genome shotgun (WGS) entry which is preliminary data.</text>
</comment>
<feature type="domain" description="Predicted membrane protein YciQ-like C-terminal" evidence="4">
    <location>
        <begin position="285"/>
        <end position="503"/>
    </location>
</feature>
<keyword evidence="2" id="KW-0732">Signal</keyword>